<evidence type="ECO:0000256" key="3">
    <source>
        <dbReference type="ARBA" id="ARBA00022989"/>
    </source>
</evidence>
<dbReference type="Proteomes" id="UP000241462">
    <property type="component" value="Unassembled WGS sequence"/>
</dbReference>
<evidence type="ECO:0000256" key="5">
    <source>
        <dbReference type="ARBA" id="ARBA00038359"/>
    </source>
</evidence>
<evidence type="ECO:0000313" key="8">
    <source>
        <dbReference type="EMBL" id="PSR94295.1"/>
    </source>
</evidence>
<keyword evidence="4 6" id="KW-0472">Membrane</keyword>
<dbReference type="Pfam" id="PF20684">
    <property type="entry name" value="Fung_rhodopsin"/>
    <property type="match status" value="1"/>
</dbReference>
<dbReference type="PANTHER" id="PTHR33048:SF57">
    <property type="entry name" value="INTEGRAL MEMBRANE PROTEIN-RELATED"/>
    <property type="match status" value="1"/>
</dbReference>
<feature type="transmembrane region" description="Helical" evidence="6">
    <location>
        <begin position="101"/>
        <end position="121"/>
    </location>
</feature>
<dbReference type="InterPro" id="IPR049326">
    <property type="entry name" value="Rhodopsin_dom_fungi"/>
</dbReference>
<evidence type="ECO:0000256" key="2">
    <source>
        <dbReference type="ARBA" id="ARBA00022692"/>
    </source>
</evidence>
<dbReference type="InterPro" id="IPR052337">
    <property type="entry name" value="SAT4-like"/>
</dbReference>
<keyword evidence="2 6" id="KW-0812">Transmembrane</keyword>
<keyword evidence="3 6" id="KW-1133">Transmembrane helix</keyword>
<feature type="transmembrane region" description="Helical" evidence="6">
    <location>
        <begin position="12"/>
        <end position="32"/>
    </location>
</feature>
<feature type="transmembrane region" description="Helical" evidence="6">
    <location>
        <begin position="244"/>
        <end position="266"/>
    </location>
</feature>
<comment type="similarity">
    <text evidence="5">Belongs to the SAT4 family.</text>
</comment>
<dbReference type="OrthoDB" id="5329176at2759"/>
<feature type="transmembrane region" description="Helical" evidence="6">
    <location>
        <begin position="172"/>
        <end position="198"/>
    </location>
</feature>
<feature type="transmembrane region" description="Helical" evidence="6">
    <location>
        <begin position="133"/>
        <end position="152"/>
    </location>
</feature>
<dbReference type="InParanoid" id="A0A2T3AEV9"/>
<comment type="subcellular location">
    <subcellularLocation>
        <location evidence="1">Membrane</location>
        <topology evidence="1">Multi-pass membrane protein</topology>
    </subcellularLocation>
</comment>
<reference evidence="8 9" key="1">
    <citation type="journal article" date="2018" name="Mycol. Prog.">
        <title>Coniella lustricola, a new species from submerged detritus.</title>
        <authorList>
            <person name="Raudabaugh D.B."/>
            <person name="Iturriaga T."/>
            <person name="Carver A."/>
            <person name="Mondo S."/>
            <person name="Pangilinan J."/>
            <person name="Lipzen A."/>
            <person name="He G."/>
            <person name="Amirebrahimi M."/>
            <person name="Grigoriev I.V."/>
            <person name="Miller A.N."/>
        </authorList>
    </citation>
    <scope>NUCLEOTIDE SEQUENCE [LARGE SCALE GENOMIC DNA]</scope>
    <source>
        <strain evidence="8 9">B22-T-1</strain>
    </source>
</reference>
<name>A0A2T3AEV9_9PEZI</name>
<dbReference type="GO" id="GO:0016020">
    <property type="term" value="C:membrane"/>
    <property type="evidence" value="ECO:0007669"/>
    <property type="project" value="UniProtKB-SubCell"/>
</dbReference>
<feature type="transmembrane region" description="Helical" evidence="6">
    <location>
        <begin position="44"/>
        <end position="68"/>
    </location>
</feature>
<evidence type="ECO:0000256" key="6">
    <source>
        <dbReference type="SAM" id="Phobius"/>
    </source>
</evidence>
<evidence type="ECO:0000259" key="7">
    <source>
        <dbReference type="Pfam" id="PF20684"/>
    </source>
</evidence>
<dbReference type="EMBL" id="KZ678399">
    <property type="protein sequence ID" value="PSR94295.1"/>
    <property type="molecule type" value="Genomic_DNA"/>
</dbReference>
<sequence>PNFPIATGRQKALLATAIICTILPSTAVILRISAQRLARRSLTASDYCIVASGFLAVGFQVATFIAIFRGGMGFGHEQRLIEGWGEEPVHELQKVVLSLELLWTLSMSLCKTSILLLYIKLFAGSYMVVVSKITIGVMILWPIATVLGALLICTPVQQNWETLTSHHCGNQVAFYFTSGVINLTTDFFVVGLPLPHLYKLRLPRSSKIGLLVVFCLGLLTSIVSIVRLPYLLKIYWPDLTWTIAYSNILTGIEPSMAVTLACVPMLKPLLSLG</sequence>
<organism evidence="8 9">
    <name type="scientific">Coniella lustricola</name>
    <dbReference type="NCBI Taxonomy" id="2025994"/>
    <lineage>
        <taxon>Eukaryota</taxon>
        <taxon>Fungi</taxon>
        <taxon>Dikarya</taxon>
        <taxon>Ascomycota</taxon>
        <taxon>Pezizomycotina</taxon>
        <taxon>Sordariomycetes</taxon>
        <taxon>Sordariomycetidae</taxon>
        <taxon>Diaporthales</taxon>
        <taxon>Schizoparmaceae</taxon>
        <taxon>Coniella</taxon>
    </lineage>
</organism>
<accession>A0A2T3AEV9</accession>
<evidence type="ECO:0000313" key="9">
    <source>
        <dbReference type="Proteomes" id="UP000241462"/>
    </source>
</evidence>
<feature type="transmembrane region" description="Helical" evidence="6">
    <location>
        <begin position="210"/>
        <end position="232"/>
    </location>
</feature>
<evidence type="ECO:0000256" key="1">
    <source>
        <dbReference type="ARBA" id="ARBA00004141"/>
    </source>
</evidence>
<evidence type="ECO:0000256" key="4">
    <source>
        <dbReference type="ARBA" id="ARBA00023136"/>
    </source>
</evidence>
<proteinExistence type="inferred from homology"/>
<feature type="domain" description="Rhodopsin" evidence="7">
    <location>
        <begin position="30"/>
        <end position="271"/>
    </location>
</feature>
<keyword evidence="9" id="KW-1185">Reference proteome</keyword>
<dbReference type="AlphaFoldDB" id="A0A2T3AEV9"/>
<protein>
    <recommendedName>
        <fullName evidence="7">Rhodopsin domain-containing protein</fullName>
    </recommendedName>
</protein>
<feature type="non-terminal residue" evidence="8">
    <location>
        <position position="1"/>
    </location>
</feature>
<dbReference type="PANTHER" id="PTHR33048">
    <property type="entry name" value="PTH11-LIKE INTEGRAL MEMBRANE PROTEIN (AFU_ORTHOLOGUE AFUA_5G11245)"/>
    <property type="match status" value="1"/>
</dbReference>
<feature type="non-terminal residue" evidence="8">
    <location>
        <position position="273"/>
    </location>
</feature>
<gene>
    <name evidence="8" type="ORF">BD289DRAFT_338528</name>
</gene>